<dbReference type="Proteomes" id="UP000728185">
    <property type="component" value="Unassembled WGS sequence"/>
</dbReference>
<dbReference type="Gene3D" id="1.10.10.2670">
    <property type="entry name" value="E3 ubiquitin-protein ligase"/>
    <property type="match status" value="1"/>
</dbReference>
<dbReference type="GO" id="GO:0042795">
    <property type="term" value="P:snRNA transcription by RNA polymerase II"/>
    <property type="evidence" value="ECO:0007669"/>
    <property type="project" value="TreeGrafter"/>
</dbReference>
<evidence type="ECO:0000256" key="4">
    <source>
        <dbReference type="ARBA" id="ARBA00023163"/>
    </source>
</evidence>
<keyword evidence="5" id="KW-0539">Nucleus</keyword>
<dbReference type="InterPro" id="IPR042065">
    <property type="entry name" value="E3_ELL-like"/>
</dbReference>
<dbReference type="SUPFAM" id="SSF144292">
    <property type="entry name" value="occludin/ELL-like"/>
    <property type="match status" value="1"/>
</dbReference>
<organism evidence="9 10">
    <name type="scientific">Fasciolopsis buskii</name>
    <dbReference type="NCBI Taxonomy" id="27845"/>
    <lineage>
        <taxon>Eukaryota</taxon>
        <taxon>Metazoa</taxon>
        <taxon>Spiralia</taxon>
        <taxon>Lophotrochozoa</taxon>
        <taxon>Platyhelminthes</taxon>
        <taxon>Trematoda</taxon>
        <taxon>Digenea</taxon>
        <taxon>Plagiorchiida</taxon>
        <taxon>Echinostomata</taxon>
        <taxon>Echinostomatoidea</taxon>
        <taxon>Fasciolidae</taxon>
        <taxon>Fasciolopsis</taxon>
    </lineage>
</organism>
<evidence type="ECO:0000256" key="5">
    <source>
        <dbReference type="ARBA" id="ARBA00023242"/>
    </source>
</evidence>
<comment type="caution">
    <text evidence="9">The sequence shown here is derived from an EMBL/GenBank/DDBJ whole genome shotgun (WGS) entry which is preliminary data.</text>
</comment>
<keyword evidence="10" id="KW-1185">Reference proteome</keyword>
<evidence type="ECO:0000259" key="8">
    <source>
        <dbReference type="PROSITE" id="PS51980"/>
    </source>
</evidence>
<dbReference type="Pfam" id="PF10390">
    <property type="entry name" value="ELL"/>
    <property type="match status" value="1"/>
</dbReference>
<dbReference type="InterPro" id="IPR036390">
    <property type="entry name" value="WH_DNA-bd_sf"/>
</dbReference>
<feature type="compositionally biased region" description="Polar residues" evidence="7">
    <location>
        <begin position="261"/>
        <end position="284"/>
    </location>
</feature>
<name>A0A8E0S2Z2_9TREM</name>
<dbReference type="EMBL" id="LUCM01000606">
    <property type="protein sequence ID" value="KAA0200326.1"/>
    <property type="molecule type" value="Genomic_DNA"/>
</dbReference>
<dbReference type="InterPro" id="IPR010844">
    <property type="entry name" value="Occludin_ELL"/>
</dbReference>
<evidence type="ECO:0000256" key="3">
    <source>
        <dbReference type="ARBA" id="ARBA00023015"/>
    </source>
</evidence>
<dbReference type="Gene3D" id="6.10.140.340">
    <property type="match status" value="1"/>
</dbReference>
<dbReference type="GO" id="GO:0006368">
    <property type="term" value="P:transcription elongation by RNA polymerase II"/>
    <property type="evidence" value="ECO:0007669"/>
    <property type="project" value="InterPro"/>
</dbReference>
<feature type="domain" description="OCEL" evidence="8">
    <location>
        <begin position="526"/>
        <end position="638"/>
    </location>
</feature>
<dbReference type="PROSITE" id="PS51980">
    <property type="entry name" value="OCEL"/>
    <property type="match status" value="1"/>
</dbReference>
<evidence type="ECO:0000256" key="7">
    <source>
        <dbReference type="SAM" id="MobiDB-lite"/>
    </source>
</evidence>
<sequence length="696" mass="76600">MPLGFVRSDSFLYEDGEFADCQLFHFRLTDSALRDLEHLAGTLNHTKAVSRPQSPHTRSFVDPNSTMRHPSENPDLTSPSQSVCSRPLRERVIHLLALRPYQRPELIVRLKQDGLTSVQRNQLASILSEVGEQGRKLTYHLSSSAVRELDPFWPGYSVDERMQVLALKEDSETIGFEKRSNRTSQENSAPLLVSLADDQFSRRPTRASAPSAPHALSKKIAALDLLAEGLSEAEVISRIGVSRDLLTRWRSVEKELRERYANSSCGKQSAPAVTSGTQPPSTCASPVVPDSPPQKSDSLTSENIHPMYESSTCSPVLSTPLPKRARLAISQPPQTDDDSAVPVSLAEDDCAINHESRSDADDSSLAAFGNISRRYCDVLDRSSRVSNADALSSPCISDSLHNTVYLQQHPSSQYGSGGSGGSEGESAAHTPCSYVSSGSSTYGALPLGQPGSQALAADSGVRRVNHNVSALHRFQDDISQPVSCDLNESLNTAGNDNNNSRVQSDYSCRTISKNGDFSPVLSSKIAELDRTFPVLSDAYQVENYRVEFERTYPEYLRLYHSFSGIWRTVRSRYSELLGAAQRNEMDTPETIRVADQLDVLLRKLRARECQKKQAELTLLTHKVRLLKRRLSDFRKTHTRSETSVRICNSALCSNSIVPHENAPRRTAVIDSNAGRCSEQSGTAAGDAPSLKKRNGL</sequence>
<dbReference type="GO" id="GO:0032968">
    <property type="term" value="P:positive regulation of transcription elongation by RNA polymerase II"/>
    <property type="evidence" value="ECO:0007669"/>
    <property type="project" value="TreeGrafter"/>
</dbReference>
<comment type="similarity">
    <text evidence="2 6">Belongs to the ELL/occludin family.</text>
</comment>
<dbReference type="GO" id="GO:0008023">
    <property type="term" value="C:transcription elongation factor complex"/>
    <property type="evidence" value="ECO:0007669"/>
    <property type="project" value="InterPro"/>
</dbReference>
<feature type="region of interest" description="Disordered" evidence="7">
    <location>
        <begin position="45"/>
        <end position="82"/>
    </location>
</feature>
<dbReference type="SUPFAM" id="SSF46785">
    <property type="entry name" value="Winged helix' DNA-binding domain"/>
    <property type="match status" value="1"/>
</dbReference>
<dbReference type="GO" id="GO:0003746">
    <property type="term" value="F:translation elongation factor activity"/>
    <property type="evidence" value="ECO:0007669"/>
    <property type="project" value="UniProtKB-KW"/>
</dbReference>
<evidence type="ECO:0000256" key="6">
    <source>
        <dbReference type="PROSITE-ProRule" id="PRU01324"/>
    </source>
</evidence>
<keyword evidence="9" id="KW-0648">Protein biosynthesis</keyword>
<proteinExistence type="inferred from homology"/>
<dbReference type="AlphaFoldDB" id="A0A8E0S2Z2"/>
<accession>A0A8E0S2Z2</accession>
<dbReference type="PANTHER" id="PTHR23288">
    <property type="entry name" value="OCCLUDIN AND RNA POLYMERASE II ELONGATION FACTOR ELL"/>
    <property type="match status" value="1"/>
</dbReference>
<dbReference type="InterPro" id="IPR031176">
    <property type="entry name" value="ELL/occludin"/>
</dbReference>
<dbReference type="GO" id="GO:0000987">
    <property type="term" value="F:cis-regulatory region sequence-specific DNA binding"/>
    <property type="evidence" value="ECO:0007669"/>
    <property type="project" value="TreeGrafter"/>
</dbReference>
<keyword evidence="3" id="KW-0805">Transcription regulation</keyword>
<evidence type="ECO:0000256" key="2">
    <source>
        <dbReference type="ARBA" id="ARBA00009171"/>
    </source>
</evidence>
<feature type="region of interest" description="Disordered" evidence="7">
    <location>
        <begin position="671"/>
        <end position="696"/>
    </location>
</feature>
<feature type="region of interest" description="Disordered" evidence="7">
    <location>
        <begin position="409"/>
        <end position="432"/>
    </location>
</feature>
<comment type="subcellular location">
    <subcellularLocation>
        <location evidence="1">Nucleus</location>
    </subcellularLocation>
</comment>
<evidence type="ECO:0000256" key="1">
    <source>
        <dbReference type="ARBA" id="ARBA00004123"/>
    </source>
</evidence>
<reference evidence="9" key="1">
    <citation type="submission" date="2019-05" db="EMBL/GenBank/DDBJ databases">
        <title>Annotation for the trematode Fasciolopsis buski.</title>
        <authorList>
            <person name="Choi Y.-J."/>
        </authorList>
    </citation>
    <scope>NUCLEOTIDE SEQUENCE</scope>
    <source>
        <strain evidence="9">HT</strain>
        <tissue evidence="9">Whole worm</tissue>
    </source>
</reference>
<gene>
    <name evidence="9" type="ORF">FBUS_06336</name>
</gene>
<protein>
    <submittedName>
        <fullName evidence="9">RNA polymerase II elongation factor ELL</fullName>
    </submittedName>
</protein>
<keyword evidence="9" id="KW-0251">Elongation factor</keyword>
<feature type="region of interest" description="Disordered" evidence="7">
    <location>
        <begin position="260"/>
        <end position="301"/>
    </location>
</feature>
<dbReference type="InterPro" id="IPR019464">
    <property type="entry name" value="ELL_N"/>
</dbReference>
<keyword evidence="4" id="KW-0804">Transcription</keyword>
<dbReference type="PANTHER" id="PTHR23288:SF17">
    <property type="entry name" value="RNA POLYMERASE II ELONGATION FACTOR ELL"/>
    <property type="match status" value="1"/>
</dbReference>
<evidence type="ECO:0000313" key="10">
    <source>
        <dbReference type="Proteomes" id="UP000728185"/>
    </source>
</evidence>
<evidence type="ECO:0000313" key="9">
    <source>
        <dbReference type="EMBL" id="KAA0200326.1"/>
    </source>
</evidence>
<dbReference type="OrthoDB" id="6284217at2759"/>